<name>A0A1V9YS46_9STRA</name>
<dbReference type="EMBL" id="JNBS01003232">
    <property type="protein sequence ID" value="OQR88441.1"/>
    <property type="molecule type" value="Genomic_DNA"/>
</dbReference>
<dbReference type="SUPFAM" id="SSF48452">
    <property type="entry name" value="TPR-like"/>
    <property type="match status" value="2"/>
</dbReference>
<dbReference type="PANTHER" id="PTHR46082">
    <property type="entry name" value="ATP/GTP-BINDING PROTEIN-RELATED"/>
    <property type="match status" value="1"/>
</dbReference>
<reference evidence="1 2" key="1">
    <citation type="journal article" date="2014" name="Genome Biol. Evol.">
        <title>The secreted proteins of Achlya hypogyna and Thraustotheca clavata identify the ancestral oomycete secretome and reveal gene acquisitions by horizontal gene transfer.</title>
        <authorList>
            <person name="Misner I."/>
            <person name="Blouin N."/>
            <person name="Leonard G."/>
            <person name="Richards T.A."/>
            <person name="Lane C.E."/>
        </authorList>
    </citation>
    <scope>NUCLEOTIDE SEQUENCE [LARGE SCALE GENOMIC DNA]</scope>
    <source>
        <strain evidence="1 2">ATCC 34112</strain>
    </source>
</reference>
<organism evidence="1 2">
    <name type="scientific">Thraustotheca clavata</name>
    <dbReference type="NCBI Taxonomy" id="74557"/>
    <lineage>
        <taxon>Eukaryota</taxon>
        <taxon>Sar</taxon>
        <taxon>Stramenopiles</taxon>
        <taxon>Oomycota</taxon>
        <taxon>Saprolegniomycetes</taxon>
        <taxon>Saprolegniales</taxon>
        <taxon>Achlyaceae</taxon>
        <taxon>Thraustotheca</taxon>
    </lineage>
</organism>
<dbReference type="InterPro" id="IPR053137">
    <property type="entry name" value="NLR-like"/>
</dbReference>
<dbReference type="PANTHER" id="PTHR46082:SF6">
    <property type="entry name" value="AAA+ ATPASE DOMAIN-CONTAINING PROTEIN-RELATED"/>
    <property type="match status" value="1"/>
</dbReference>
<dbReference type="AlphaFoldDB" id="A0A1V9YS46"/>
<dbReference type="Gene3D" id="1.25.40.10">
    <property type="entry name" value="Tetratricopeptide repeat domain"/>
    <property type="match status" value="2"/>
</dbReference>
<evidence type="ECO:0000313" key="2">
    <source>
        <dbReference type="Proteomes" id="UP000243217"/>
    </source>
</evidence>
<feature type="non-terminal residue" evidence="1">
    <location>
        <position position="516"/>
    </location>
</feature>
<keyword evidence="2" id="KW-1185">Reference proteome</keyword>
<dbReference type="SMART" id="SM00028">
    <property type="entry name" value="TPR"/>
    <property type="match status" value="7"/>
</dbReference>
<dbReference type="InterPro" id="IPR011990">
    <property type="entry name" value="TPR-like_helical_dom_sf"/>
</dbReference>
<accession>A0A1V9YS46</accession>
<proteinExistence type="predicted"/>
<dbReference type="InterPro" id="IPR019734">
    <property type="entry name" value="TPR_rpt"/>
</dbReference>
<comment type="caution">
    <text evidence="1">The sequence shown here is derived from an EMBL/GenBank/DDBJ whole genome shotgun (WGS) entry which is preliminary data.</text>
</comment>
<dbReference type="Pfam" id="PF13374">
    <property type="entry name" value="TPR_10"/>
    <property type="match status" value="1"/>
</dbReference>
<gene>
    <name evidence="1" type="ORF">THRCLA_10324</name>
</gene>
<dbReference type="Proteomes" id="UP000243217">
    <property type="component" value="Unassembled WGS sequence"/>
</dbReference>
<dbReference type="PRINTS" id="PR00381">
    <property type="entry name" value="KINESINLIGHT"/>
</dbReference>
<evidence type="ECO:0000313" key="1">
    <source>
        <dbReference type="EMBL" id="OQR88441.1"/>
    </source>
</evidence>
<dbReference type="STRING" id="74557.A0A1V9YS46"/>
<dbReference type="OrthoDB" id="43776at2759"/>
<dbReference type="Pfam" id="PF13424">
    <property type="entry name" value="TPR_12"/>
    <property type="match status" value="3"/>
</dbReference>
<protein>
    <submittedName>
        <fullName evidence="1">Mbre TPR repeat protein</fullName>
    </submittedName>
</protein>
<sequence>MPQTAATKLSLVEQYRQDTTTDISVKYIKPAKYFVSHAWKYLFLDVFESLQLFFASKPAEDAIVWFDLFTNSQHDTSVKEFTWWTSTFCNSIAAMKNVVMVLLPWDRPIPLTRAWCVFEVFATVTTHSEFHVAMTQQETDRFAENVTIDSFYKMLGNVKSETCEAFKPEDKVLVAAAIKQCIGFVNMDNMVFRVFEQWMTDTLMHKISNSSGDLKAIWLFKLASLSKAQGKYDQAQSLYQSCVDLRTEIHGQEHLDTIQVMAHLGSLYKDQGKYPAAESVLLNCLQLLEKINESRSTLALDVADDMAATLQCLGKFEQAEAMYHKCIATRSSTKNDARRRILESNLASLYQEQGKYELAKPIFEQCLKERIDSVGMDHPSTLALKNNLAATLNSLHEYTAAEALYLECLSDSERILGPDHPSTLAKMNNLAANYFYQHKYSQAEELYSKCYDLSKRVLGLEHPTTLLTMNNLANLLKDAQKLPEAENLFKECIELSIRVLGEAHPNTLMALNNLAL</sequence>